<name>A0A1Y3PKI0_9BACI</name>
<dbReference type="Proteomes" id="UP000196475">
    <property type="component" value="Unassembled WGS sequence"/>
</dbReference>
<evidence type="ECO:0000313" key="1">
    <source>
        <dbReference type="EMBL" id="OUM86646.1"/>
    </source>
</evidence>
<protein>
    <submittedName>
        <fullName evidence="1">Uncharacterized protein</fullName>
    </submittedName>
</protein>
<gene>
    <name evidence="1" type="ORF">BAA01_11600</name>
</gene>
<organism evidence="1 2">
    <name type="scientific">Bacillus thermozeamaize</name>
    <dbReference type="NCBI Taxonomy" id="230954"/>
    <lineage>
        <taxon>Bacteria</taxon>
        <taxon>Bacillati</taxon>
        <taxon>Bacillota</taxon>
        <taxon>Bacilli</taxon>
        <taxon>Bacillales</taxon>
        <taxon>Bacillaceae</taxon>
        <taxon>Bacillus</taxon>
    </lineage>
</organism>
<sequence length="544" mass="61680">MISVSPQYRQAIYAPIRKTSAKVTFEVLDNEAYEDVSTQVTSEAEISRKDQLTNKIRVMSRRYATFEKDYWRLDGSFHIPPRADEGNSELGWWSDEICAEDGTFSTPQVVEFTFAEEHNSMGVTVHFDAAAGEYASDFDIDVYRADGMLVTHEAVRENQKPIYTLIRGLDNYGKIVITIRKWAKPYRRARIVEVDFGVVKEYEGDKLIKVNLIEQMNVVGDKLPANELKFTVDNSDREFNILNPEGFYRFLRERQEVRLTLGVEVSDGVFEYINFLGYYLTDWQSDEGALTTTFTARNIFELLEAKEYNKAFSGTLYDLAVDVLTEAGITKYEIDKGLQGIPTNGFPEKINARKALQCIGIAGKAAVYQNRQGVITIQRFSILDDRTSYVYYCGDDGLYAGPATYPIVDSGWDMKNITLDNVYREPQIKLDNLVRTLVMVAYINGQKMEIPFVNAAFKEGATVKCDNPLIQSAEHAADVAAWILAESNLRAIYTVNWRQNPALEPGDIVLIEDGFETRKQSRIIKNEFEFAGYLSGKTETKGGV</sequence>
<accession>A0A1Y3PKI0</accession>
<proteinExistence type="predicted"/>
<dbReference type="EMBL" id="LZRT01000087">
    <property type="protein sequence ID" value="OUM86646.1"/>
    <property type="molecule type" value="Genomic_DNA"/>
</dbReference>
<reference evidence="2" key="1">
    <citation type="submission" date="2016-06" db="EMBL/GenBank/DDBJ databases">
        <authorList>
            <person name="Nascimento L."/>
            <person name="Pereira R.V."/>
            <person name="Martins L.F."/>
            <person name="Quaggio R.B."/>
            <person name="Silva A.M."/>
            <person name="Setubal J.C."/>
        </authorList>
    </citation>
    <scope>NUCLEOTIDE SEQUENCE [LARGE SCALE GENOMIC DNA]</scope>
</reference>
<dbReference type="AlphaFoldDB" id="A0A1Y3PKI0"/>
<comment type="caution">
    <text evidence="1">The sequence shown here is derived from an EMBL/GenBank/DDBJ whole genome shotgun (WGS) entry which is preliminary data.</text>
</comment>
<evidence type="ECO:0000313" key="2">
    <source>
        <dbReference type="Proteomes" id="UP000196475"/>
    </source>
</evidence>